<evidence type="ECO:0000256" key="9">
    <source>
        <dbReference type="ARBA" id="ARBA00035346"/>
    </source>
</evidence>
<sequence>MKGQDNTEKKIRNNNKTSYLRHRLCVTKSNQHIYAQVISDTESKTLYSCSTIEYKIRSQLKTTSNCKAASIVGYTIGMKCVESGIVDIVFDKRDKPYHGKIQAVADAARKAGLNF</sequence>
<accession>A0A1C9CGC2</accession>
<name>A0A1C9CGC2_9FLOR</name>
<dbReference type="HAMAP" id="MF_01337_B">
    <property type="entry name" value="Ribosomal_uL18_B"/>
    <property type="match status" value="1"/>
</dbReference>
<dbReference type="EMBL" id="KX284724">
    <property type="protein sequence ID" value="AOM67419.1"/>
    <property type="molecule type" value="Genomic_DNA"/>
</dbReference>
<dbReference type="GO" id="GO:0003735">
    <property type="term" value="F:structural constituent of ribosome"/>
    <property type="evidence" value="ECO:0007669"/>
    <property type="project" value="InterPro"/>
</dbReference>
<evidence type="ECO:0000256" key="4">
    <source>
        <dbReference type="ARBA" id="ARBA00022730"/>
    </source>
</evidence>
<organism evidence="10">
    <name type="scientific">Hildenbrandia rubra</name>
    <dbReference type="NCBI Taxonomy" id="31481"/>
    <lineage>
        <taxon>Eukaryota</taxon>
        <taxon>Rhodophyta</taxon>
        <taxon>Florideophyceae</taxon>
        <taxon>Hildenbrandiophycidae</taxon>
        <taxon>Hildenbrandiales</taxon>
        <taxon>Hildenbrandiaceae</taxon>
        <taxon>Hildenbrandia</taxon>
    </lineage>
</organism>
<comment type="similarity">
    <text evidence="2">Belongs to the universal ribosomal protein uL18 family.</text>
</comment>
<evidence type="ECO:0000256" key="3">
    <source>
        <dbReference type="ARBA" id="ARBA00011505"/>
    </source>
</evidence>
<dbReference type="RefSeq" id="YP_009294177.1">
    <property type="nucleotide sequence ID" value="NC_031146.1"/>
</dbReference>
<dbReference type="InterPro" id="IPR005484">
    <property type="entry name" value="Ribosomal_uL18_bac/plant/anim"/>
</dbReference>
<evidence type="ECO:0000256" key="5">
    <source>
        <dbReference type="ARBA" id="ARBA00022884"/>
    </source>
</evidence>
<dbReference type="AlphaFoldDB" id="A0A1C9CGC2"/>
<dbReference type="GO" id="GO:0005840">
    <property type="term" value="C:ribosome"/>
    <property type="evidence" value="ECO:0007669"/>
    <property type="project" value="UniProtKB-KW"/>
</dbReference>
<dbReference type="Pfam" id="PF00861">
    <property type="entry name" value="Ribosomal_L18p"/>
    <property type="match status" value="1"/>
</dbReference>
<keyword evidence="4" id="KW-0699">rRNA-binding</keyword>
<protein>
    <recommendedName>
        <fullName evidence="8">Large ribosomal subunit protein uL18c</fullName>
    </recommendedName>
    <alternativeName>
        <fullName evidence="9">50S ribosomal protein L18, chloroplastic</fullName>
    </alternativeName>
</protein>
<evidence type="ECO:0000256" key="8">
    <source>
        <dbReference type="ARBA" id="ARBA00035303"/>
    </source>
</evidence>
<dbReference type="InterPro" id="IPR004389">
    <property type="entry name" value="Ribosomal_uL18_bac-type"/>
</dbReference>
<keyword evidence="5" id="KW-0694">RNA-binding</keyword>
<evidence type="ECO:0000256" key="2">
    <source>
        <dbReference type="ARBA" id="ARBA00007116"/>
    </source>
</evidence>
<evidence type="ECO:0000256" key="7">
    <source>
        <dbReference type="ARBA" id="ARBA00023274"/>
    </source>
</evidence>
<keyword evidence="6 10" id="KW-0689">Ribosomal protein</keyword>
<dbReference type="CDD" id="cd00432">
    <property type="entry name" value="Ribosomal_L18_L5e"/>
    <property type="match status" value="1"/>
</dbReference>
<dbReference type="Gene3D" id="3.30.420.100">
    <property type="match status" value="1"/>
</dbReference>
<dbReference type="NCBIfam" id="TIGR00060">
    <property type="entry name" value="L18_bact"/>
    <property type="match status" value="1"/>
</dbReference>
<comment type="function">
    <text evidence="1">Binds 5S rRNA, forms part of the central protuberance of the 50S subunit.</text>
</comment>
<dbReference type="GO" id="GO:0008097">
    <property type="term" value="F:5S rRNA binding"/>
    <property type="evidence" value="ECO:0007669"/>
    <property type="project" value="TreeGrafter"/>
</dbReference>
<dbReference type="GO" id="GO:0005739">
    <property type="term" value="C:mitochondrion"/>
    <property type="evidence" value="ECO:0007669"/>
    <property type="project" value="TreeGrafter"/>
</dbReference>
<dbReference type="PANTHER" id="PTHR12899">
    <property type="entry name" value="39S RIBOSOMAL PROTEIN L18, MITOCHONDRIAL"/>
    <property type="match status" value="1"/>
</dbReference>
<evidence type="ECO:0000256" key="6">
    <source>
        <dbReference type="ARBA" id="ARBA00022980"/>
    </source>
</evidence>
<dbReference type="GO" id="GO:1990904">
    <property type="term" value="C:ribonucleoprotein complex"/>
    <property type="evidence" value="ECO:0007669"/>
    <property type="project" value="UniProtKB-KW"/>
</dbReference>
<evidence type="ECO:0000313" key="10">
    <source>
        <dbReference type="EMBL" id="AOM67419.1"/>
    </source>
</evidence>
<proteinExistence type="inferred from homology"/>
<dbReference type="SUPFAM" id="SSF53137">
    <property type="entry name" value="Translational machinery components"/>
    <property type="match status" value="1"/>
</dbReference>
<keyword evidence="7" id="KW-0687">Ribonucleoprotein</keyword>
<dbReference type="PANTHER" id="PTHR12899:SF3">
    <property type="entry name" value="LARGE RIBOSOMAL SUBUNIT PROTEIN UL18M"/>
    <property type="match status" value="1"/>
</dbReference>
<dbReference type="GO" id="GO:0006412">
    <property type="term" value="P:translation"/>
    <property type="evidence" value="ECO:0007669"/>
    <property type="project" value="InterPro"/>
</dbReference>
<keyword evidence="10" id="KW-0934">Plastid</keyword>
<dbReference type="GeneID" id="29070084"/>
<gene>
    <name evidence="10" type="primary">rpl18</name>
    <name evidence="10" type="ORF">Hrub_175</name>
</gene>
<comment type="subunit">
    <text evidence="3">Part of the 50S ribosomal subunit; contacts the 5S rRNA.</text>
</comment>
<geneLocation type="plastid" evidence="10"/>
<evidence type="ECO:0000256" key="1">
    <source>
        <dbReference type="ARBA" id="ARBA00003898"/>
    </source>
</evidence>
<reference evidence="10" key="1">
    <citation type="journal article" date="2016" name="BMC Biol.">
        <title>Parallel evolution of highly conserved plastid genome architecture in red seaweeds and seed plants.</title>
        <authorList>
            <person name="Lee J."/>
            <person name="Cho C.H."/>
            <person name="Park S.I."/>
            <person name="Choi J.W."/>
            <person name="Song H.S."/>
            <person name="West J.A."/>
            <person name="Bhattacharya D."/>
            <person name="Yoon H.S."/>
        </authorList>
    </citation>
    <scope>NUCLEOTIDE SEQUENCE</scope>
</reference>
<dbReference type="InterPro" id="IPR057268">
    <property type="entry name" value="Ribosomal_L18"/>
</dbReference>